<dbReference type="GO" id="GO:0004252">
    <property type="term" value="F:serine-type endopeptidase activity"/>
    <property type="evidence" value="ECO:0007669"/>
    <property type="project" value="InterPro"/>
</dbReference>
<dbReference type="PROSITE" id="PS51892">
    <property type="entry name" value="SUBTILASE"/>
    <property type="match status" value="1"/>
</dbReference>
<comment type="caution">
    <text evidence="5">Lacks conserved residue(s) required for the propagation of feature annotation.</text>
</comment>
<comment type="similarity">
    <text evidence="1 5">Belongs to the peptidase S8 family.</text>
</comment>
<keyword evidence="3" id="KW-0378">Hydrolase</keyword>
<dbReference type="InterPro" id="IPR000209">
    <property type="entry name" value="Peptidase_S8/S53_dom"/>
</dbReference>
<dbReference type="PANTHER" id="PTHR43806:SF11">
    <property type="entry name" value="CEREVISIN-RELATED"/>
    <property type="match status" value="1"/>
</dbReference>
<feature type="domain" description="Peptidase S8/S53" evidence="6">
    <location>
        <begin position="1"/>
        <end position="124"/>
    </location>
</feature>
<dbReference type="SUPFAM" id="SSF52743">
    <property type="entry name" value="Subtilisin-like"/>
    <property type="match status" value="1"/>
</dbReference>
<dbReference type="AlphaFoldDB" id="A0A1M4ED31"/>
<organism evidence="7">
    <name type="scientific">Nonomuraea gerenzanensis</name>
    <dbReference type="NCBI Taxonomy" id="93944"/>
    <lineage>
        <taxon>Bacteria</taxon>
        <taxon>Bacillati</taxon>
        <taxon>Actinomycetota</taxon>
        <taxon>Actinomycetes</taxon>
        <taxon>Streptosporangiales</taxon>
        <taxon>Streptosporangiaceae</taxon>
        <taxon>Nonomuraea</taxon>
    </lineage>
</organism>
<evidence type="ECO:0000256" key="4">
    <source>
        <dbReference type="ARBA" id="ARBA00022825"/>
    </source>
</evidence>
<protein>
    <submittedName>
        <fullName evidence="7">Peptidase S8 and S53, subtilisin, kexin, sedolisin</fullName>
    </submittedName>
</protein>
<dbReference type="PANTHER" id="PTHR43806">
    <property type="entry name" value="PEPTIDASE S8"/>
    <property type="match status" value="1"/>
</dbReference>
<evidence type="ECO:0000256" key="1">
    <source>
        <dbReference type="ARBA" id="ARBA00011073"/>
    </source>
</evidence>
<dbReference type="Gene3D" id="3.40.50.200">
    <property type="entry name" value="Peptidase S8/S53 domain"/>
    <property type="match status" value="1"/>
</dbReference>
<keyword evidence="4" id="KW-0720">Serine protease</keyword>
<evidence type="ECO:0000256" key="3">
    <source>
        <dbReference type="ARBA" id="ARBA00022801"/>
    </source>
</evidence>
<dbReference type="GO" id="GO:0006508">
    <property type="term" value="P:proteolysis"/>
    <property type="evidence" value="ECO:0007669"/>
    <property type="project" value="UniProtKB-KW"/>
</dbReference>
<reference evidence="7" key="1">
    <citation type="submission" date="2016-04" db="EMBL/GenBank/DDBJ databases">
        <authorList>
            <person name="Evans L.H."/>
            <person name="Alamgir A."/>
            <person name="Owens N."/>
            <person name="Weber N.D."/>
            <person name="Virtaneva K."/>
            <person name="Barbian K."/>
            <person name="Babar A."/>
            <person name="Rosenke K."/>
        </authorList>
    </citation>
    <scope>NUCLEOTIDE SEQUENCE</scope>
    <source>
        <strain evidence="7">Nono1</strain>
    </source>
</reference>
<sequence>MSLGGPGTLELDPLEEAVNSLSERTGTLFVISAVNSGRPGTISSPGSADAALTVGAVDRSDRIADFSSWGPRQGDHAIKPDITAPGVDIVAAAPGGGYQTLSGTSMAAPHVTISAAILAQKHPETVGQHRPTS</sequence>
<accession>A0A1M4ED31</accession>
<dbReference type="Pfam" id="PF00082">
    <property type="entry name" value="Peptidase_S8"/>
    <property type="match status" value="1"/>
</dbReference>
<dbReference type="InterPro" id="IPR036852">
    <property type="entry name" value="Peptidase_S8/S53_dom_sf"/>
</dbReference>
<name>A0A1M4ED31_9ACTN</name>
<dbReference type="EMBL" id="LT559118">
    <property type="protein sequence ID" value="SBO96694.1"/>
    <property type="molecule type" value="Genomic_DNA"/>
</dbReference>
<gene>
    <name evidence="7" type="ORF">BN4615_P6210</name>
</gene>
<keyword evidence="2" id="KW-0645">Protease</keyword>
<evidence type="ECO:0000313" key="7">
    <source>
        <dbReference type="EMBL" id="SBO96694.1"/>
    </source>
</evidence>
<evidence type="ECO:0000256" key="5">
    <source>
        <dbReference type="PROSITE-ProRule" id="PRU01240"/>
    </source>
</evidence>
<dbReference type="RefSeq" id="WP_263657331.1">
    <property type="nucleotide sequence ID" value="NZ_CP084058.1"/>
</dbReference>
<proteinExistence type="inferred from homology"/>
<evidence type="ECO:0000256" key="2">
    <source>
        <dbReference type="ARBA" id="ARBA00022670"/>
    </source>
</evidence>
<dbReference type="InterPro" id="IPR050131">
    <property type="entry name" value="Peptidase_S8_subtilisin-like"/>
</dbReference>
<evidence type="ECO:0000259" key="6">
    <source>
        <dbReference type="Pfam" id="PF00082"/>
    </source>
</evidence>